<dbReference type="SUPFAM" id="SSF82754">
    <property type="entry name" value="C-terminal, gelsolin-like domain of Sec23/24"/>
    <property type="match status" value="1"/>
</dbReference>
<proteinExistence type="predicted"/>
<dbReference type="Gene3D" id="2.60.40.1670">
    <property type="entry name" value="beta-sandwich domain of Sec23/24"/>
    <property type="match status" value="1"/>
</dbReference>
<dbReference type="Proteomes" id="UP001470230">
    <property type="component" value="Unassembled WGS sequence"/>
</dbReference>
<evidence type="ECO:0000313" key="2">
    <source>
        <dbReference type="EMBL" id="KAK8887717.1"/>
    </source>
</evidence>
<dbReference type="SUPFAM" id="SSF81811">
    <property type="entry name" value="Helical domain of Sec23/24"/>
    <property type="match status" value="1"/>
</dbReference>
<accession>A0ABR2KB64</accession>
<dbReference type="Gene3D" id="3.40.50.410">
    <property type="entry name" value="von Willebrand factor, type A domain"/>
    <property type="match status" value="1"/>
</dbReference>
<keyword evidence="3" id="KW-1185">Reference proteome</keyword>
<evidence type="ECO:0000313" key="3">
    <source>
        <dbReference type="Proteomes" id="UP001470230"/>
    </source>
</evidence>
<reference evidence="2 3" key="1">
    <citation type="submission" date="2024-04" db="EMBL/GenBank/DDBJ databases">
        <title>Tritrichomonas musculus Genome.</title>
        <authorList>
            <person name="Alves-Ferreira E."/>
            <person name="Grigg M."/>
            <person name="Lorenzi H."/>
            <person name="Galac M."/>
        </authorList>
    </citation>
    <scope>NUCLEOTIDE SEQUENCE [LARGE SCALE GENOMIC DNA]</scope>
    <source>
        <strain evidence="2 3">EAF2021</strain>
    </source>
</reference>
<dbReference type="InterPro" id="IPR050550">
    <property type="entry name" value="SEC23_SEC24_subfamily"/>
</dbReference>
<dbReference type="SUPFAM" id="SSF81995">
    <property type="entry name" value="beta-sandwich domain of Sec23/24"/>
    <property type="match status" value="1"/>
</dbReference>
<organism evidence="2 3">
    <name type="scientific">Tritrichomonas musculus</name>
    <dbReference type="NCBI Taxonomy" id="1915356"/>
    <lineage>
        <taxon>Eukaryota</taxon>
        <taxon>Metamonada</taxon>
        <taxon>Parabasalia</taxon>
        <taxon>Tritrichomonadida</taxon>
        <taxon>Tritrichomonadidae</taxon>
        <taxon>Tritrichomonas</taxon>
    </lineage>
</organism>
<comment type="caution">
    <text evidence="2">The sequence shown here is derived from an EMBL/GenBank/DDBJ whole genome shotgun (WGS) entry which is preliminary data.</text>
</comment>
<dbReference type="Gene3D" id="2.30.30.380">
    <property type="entry name" value="Zn-finger domain of Sec23/24"/>
    <property type="match status" value="1"/>
</dbReference>
<dbReference type="PANTHER" id="PTHR13803:SF4">
    <property type="entry name" value="SECRETORY 24CD, ISOFORM C"/>
    <property type="match status" value="1"/>
</dbReference>
<dbReference type="EMBL" id="JAPFFF010000006">
    <property type="protein sequence ID" value="KAK8887717.1"/>
    <property type="molecule type" value="Genomic_DNA"/>
</dbReference>
<protein>
    <submittedName>
        <fullName evidence="2">COPII-coated vesicle budding</fullName>
    </submittedName>
</protein>
<name>A0ABR2KB64_9EUKA</name>
<dbReference type="InterPro" id="IPR036180">
    <property type="entry name" value="Gelsolin-like_dom_sf"/>
</dbReference>
<sequence>MIPIRFSTTNFPKTKAIHEKSQVPCAFCFTPIVNDNVYNLKLEPCPKCGSYPIPPQILTNDSNVPVYTNKCEFCGEMITTQSKYQIPNISEWEIESETTPRTAFLIDSSISSRNNNFYDIVLQVIQNSFPKTTKNVGFFTITDQLSYLLPNSQIGVIPDLEDAVLPKSSFLDKFPDSIEPLLKVHQNDKGPDVISALDILSKSIGPSGHIYLFLCYPPEGKVTFSRVSVETENDSLRGPNYSNQIDIITKRIDQQNGYLDVYVHSLAARLIDCATFGKMCSFLGGRIEYSNSTSNWSLYQHLQMFLDSCDTVCSLQASGGVKILPSLGEHQHHPHSFKLTSPQSQIFPIVLPENFTTKTFTIQSVVKYRQKDGIYRQRVYSYTANVTENEADVFKGADCGVVFKYIVSTMLCIFFNNGGTLRNMESLSLGLLKPIFFTYRYHISRNPNRFANLVMPKTLQMLPKLVLGILKSTAFNPGISFDERSAQMVQMGQKYPEELIKIGYPKIYEMTKYLQNVPNINSNDDLYNYLVPVNLNEYEMKENRFLLLHDGFNTFLWFGEKFDNQLCKATFGFPSAYTLNEIHLIDTNESRALYSLIKGNVRFFYAARSGYQLFTDRLIEDFYPAWLEKVHSISLPKNEH</sequence>
<dbReference type="Gene3D" id="3.40.20.10">
    <property type="entry name" value="Severin"/>
    <property type="match status" value="1"/>
</dbReference>
<feature type="domain" description="Sec23/Sec24 helical" evidence="1">
    <location>
        <begin position="435"/>
        <end position="500"/>
    </location>
</feature>
<dbReference type="InterPro" id="IPR036175">
    <property type="entry name" value="Sec23/24_helical_dom_sf"/>
</dbReference>
<dbReference type="Pfam" id="PF04815">
    <property type="entry name" value="Sec23_helical"/>
    <property type="match status" value="1"/>
</dbReference>
<gene>
    <name evidence="2" type="ORF">M9Y10_038771</name>
</gene>
<dbReference type="SUPFAM" id="SSF53300">
    <property type="entry name" value="vWA-like"/>
    <property type="match status" value="1"/>
</dbReference>
<dbReference type="InterPro" id="IPR006900">
    <property type="entry name" value="Sec23/24_helical_dom"/>
</dbReference>
<evidence type="ECO:0000259" key="1">
    <source>
        <dbReference type="Pfam" id="PF04815"/>
    </source>
</evidence>
<dbReference type="InterPro" id="IPR029006">
    <property type="entry name" value="ADF-H/Gelsolin-like_dom_sf"/>
</dbReference>
<dbReference type="Gene3D" id="1.20.120.730">
    <property type="entry name" value="Sec23/Sec24 helical domain"/>
    <property type="match status" value="1"/>
</dbReference>
<dbReference type="InterPro" id="IPR036465">
    <property type="entry name" value="vWFA_dom_sf"/>
</dbReference>
<dbReference type="PANTHER" id="PTHR13803">
    <property type="entry name" value="SEC24-RELATED PROTEIN"/>
    <property type="match status" value="1"/>
</dbReference>